<dbReference type="InterPro" id="IPR045950">
    <property type="entry name" value="DUF6370"/>
</dbReference>
<proteinExistence type="predicted"/>
<dbReference type="OrthoDB" id="676338at2"/>
<dbReference type="Pfam" id="PF19897">
    <property type="entry name" value="DUF6370"/>
    <property type="match status" value="1"/>
</dbReference>
<evidence type="ECO:0000313" key="3">
    <source>
        <dbReference type="Proteomes" id="UP000190888"/>
    </source>
</evidence>
<evidence type="ECO:0008006" key="4">
    <source>
        <dbReference type="Google" id="ProtNLM"/>
    </source>
</evidence>
<feature type="chain" id="PRO_5012052286" description="Glutaminyl-tRNA synthetase" evidence="1">
    <location>
        <begin position="20"/>
        <end position="115"/>
    </location>
</feature>
<dbReference type="AlphaFoldDB" id="A0A1T4P7A1"/>
<gene>
    <name evidence="2" type="ORF">SAMN04488132_105191</name>
</gene>
<dbReference type="EMBL" id="FUWH01000005">
    <property type="protein sequence ID" value="SJZ87339.1"/>
    <property type="molecule type" value="Genomic_DNA"/>
</dbReference>
<protein>
    <recommendedName>
        <fullName evidence="4">Glutaminyl-tRNA synthetase</fullName>
    </recommendedName>
</protein>
<evidence type="ECO:0000313" key="2">
    <source>
        <dbReference type="EMBL" id="SJZ87339.1"/>
    </source>
</evidence>
<keyword evidence="1" id="KW-0732">Signal</keyword>
<sequence>MKHLIAILSLVLISVCGSAQDKKANFSKIDPAKKVRIAEVSCGECQFKMKGEGCHLAVRVNGKSYWVDGADVDSFGDAHDKETGFCNKIRKAEIQGTVKNNRFELTYLKFTDKKN</sequence>
<organism evidence="2 3">
    <name type="scientific">Sediminibacterium ginsengisoli</name>
    <dbReference type="NCBI Taxonomy" id="413434"/>
    <lineage>
        <taxon>Bacteria</taxon>
        <taxon>Pseudomonadati</taxon>
        <taxon>Bacteroidota</taxon>
        <taxon>Chitinophagia</taxon>
        <taxon>Chitinophagales</taxon>
        <taxon>Chitinophagaceae</taxon>
        <taxon>Sediminibacterium</taxon>
    </lineage>
</organism>
<dbReference type="RefSeq" id="WP_078831513.1">
    <property type="nucleotide sequence ID" value="NZ_FUWH01000005.1"/>
</dbReference>
<keyword evidence="3" id="KW-1185">Reference proteome</keyword>
<feature type="signal peptide" evidence="1">
    <location>
        <begin position="1"/>
        <end position="19"/>
    </location>
</feature>
<dbReference type="STRING" id="413434.SAMN04488132_105191"/>
<dbReference type="Proteomes" id="UP000190888">
    <property type="component" value="Unassembled WGS sequence"/>
</dbReference>
<reference evidence="2 3" key="1">
    <citation type="submission" date="2017-02" db="EMBL/GenBank/DDBJ databases">
        <authorList>
            <person name="Peterson S.W."/>
        </authorList>
    </citation>
    <scope>NUCLEOTIDE SEQUENCE [LARGE SCALE GENOMIC DNA]</scope>
    <source>
        <strain evidence="2 3">DSM 22335</strain>
    </source>
</reference>
<accession>A0A1T4P7A1</accession>
<name>A0A1T4P7A1_9BACT</name>
<evidence type="ECO:0000256" key="1">
    <source>
        <dbReference type="SAM" id="SignalP"/>
    </source>
</evidence>